<dbReference type="InterPro" id="IPR012836">
    <property type="entry name" value="FlgF"/>
</dbReference>
<evidence type="ECO:0000313" key="9">
    <source>
        <dbReference type="Proteomes" id="UP000410984"/>
    </source>
</evidence>
<evidence type="ECO:0000256" key="4">
    <source>
        <dbReference type="RuleBase" id="RU362116"/>
    </source>
</evidence>
<dbReference type="NCBIfam" id="TIGR03506">
    <property type="entry name" value="FlgEFG_subfam"/>
    <property type="match status" value="1"/>
</dbReference>
<dbReference type="Pfam" id="PF22692">
    <property type="entry name" value="LlgE_F_G_D1"/>
    <property type="match status" value="1"/>
</dbReference>
<evidence type="ECO:0000256" key="1">
    <source>
        <dbReference type="ARBA" id="ARBA00004117"/>
    </source>
</evidence>
<evidence type="ECO:0000259" key="7">
    <source>
        <dbReference type="Pfam" id="PF22692"/>
    </source>
</evidence>
<evidence type="ECO:0000259" key="5">
    <source>
        <dbReference type="Pfam" id="PF00460"/>
    </source>
</evidence>
<dbReference type="GO" id="GO:0071978">
    <property type="term" value="P:bacterial-type flagellum-dependent swarming motility"/>
    <property type="evidence" value="ECO:0007669"/>
    <property type="project" value="TreeGrafter"/>
</dbReference>
<dbReference type="SUPFAM" id="SSF117143">
    <property type="entry name" value="Flagellar hook protein flgE"/>
    <property type="match status" value="1"/>
</dbReference>
<dbReference type="RefSeq" id="WP_142581078.1">
    <property type="nucleotide sequence ID" value="NZ_CABFPH010000001.1"/>
</dbReference>
<dbReference type="InterPro" id="IPR010930">
    <property type="entry name" value="Flg_bb/hook_C_dom"/>
</dbReference>
<dbReference type="OrthoDB" id="9804559at2"/>
<dbReference type="Pfam" id="PF00460">
    <property type="entry name" value="Flg_bb_rod"/>
    <property type="match status" value="1"/>
</dbReference>
<dbReference type="NCBIfam" id="NF009331">
    <property type="entry name" value="PRK12689.1"/>
    <property type="match status" value="1"/>
</dbReference>
<keyword evidence="9" id="KW-1185">Reference proteome</keyword>
<dbReference type="PANTHER" id="PTHR30435:SF19">
    <property type="entry name" value="FLAGELLAR BASAL-BODY ROD PROTEIN FLGG"/>
    <property type="match status" value="1"/>
</dbReference>
<proteinExistence type="inferred from homology"/>
<dbReference type="Proteomes" id="UP000410984">
    <property type="component" value="Unassembled WGS sequence"/>
</dbReference>
<dbReference type="InterPro" id="IPR001444">
    <property type="entry name" value="Flag_bb_rod_N"/>
</dbReference>
<keyword evidence="3 4" id="KW-0975">Bacterial flagellum</keyword>
<dbReference type="NCBIfam" id="TIGR02490">
    <property type="entry name" value="flgF"/>
    <property type="match status" value="1"/>
</dbReference>
<evidence type="ECO:0000256" key="2">
    <source>
        <dbReference type="ARBA" id="ARBA00009677"/>
    </source>
</evidence>
<organism evidence="8 9">
    <name type="scientific">Methylobacterium symbioticum</name>
    <dbReference type="NCBI Taxonomy" id="2584084"/>
    <lineage>
        <taxon>Bacteria</taxon>
        <taxon>Pseudomonadati</taxon>
        <taxon>Pseudomonadota</taxon>
        <taxon>Alphaproteobacteria</taxon>
        <taxon>Hyphomicrobiales</taxon>
        <taxon>Methylobacteriaceae</taxon>
        <taxon>Methylobacterium</taxon>
    </lineage>
</organism>
<comment type="similarity">
    <text evidence="2 4">Belongs to the flagella basal body rod proteins family.</text>
</comment>
<feature type="domain" description="Flagellar basal-body/hook protein C-terminal" evidence="6">
    <location>
        <begin position="197"/>
        <end position="240"/>
    </location>
</feature>
<sequence length="246" mass="26312">MQNALFVGVSSQVALQRELDVIANNMANVATNGFKGRGIRFQEYLMPVASADSFQRSDRRLSYVIDQGTVLDLAQGPVEQTGNPLHVALRGPAFLAVQTPQGERYTRNGALEVNAQGTLVTSDGHAVQGDGGPIQINAQETGLTIGTDGTVSTNFGVRGKLKLVTFANPQRLTSEGGNLYASPDPAQPAGLQGRLESGALERSNVRPVIEMTRLMDVNRSYAMISSVISRLDDMRGTAIRRLADVA</sequence>
<comment type="subunit">
    <text evidence="4">The basal body constitutes a major portion of the flagellar organelle and consists of five rings (E,L,P,S, and M) mounted on a central rod. The rod consists of about 26 subunits of FlgG in the distal portion, and FlgB, FlgC and FlgF are thought to build up the proximal portion of the rod with about 6 subunits each.</text>
</comment>
<dbReference type="InterPro" id="IPR053967">
    <property type="entry name" value="LlgE_F_G-like_D1"/>
</dbReference>
<dbReference type="Pfam" id="PF06429">
    <property type="entry name" value="Flg_bbr_C"/>
    <property type="match status" value="1"/>
</dbReference>
<feature type="domain" description="Flagellar basal body rod protein N-terminal" evidence="5">
    <location>
        <begin position="7"/>
        <end position="35"/>
    </location>
</feature>
<accession>A0A509E7D0</accession>
<gene>
    <name evidence="8" type="primary">flgG_1</name>
    <name evidence="8" type="ORF">MET9862_00023</name>
</gene>
<evidence type="ECO:0000256" key="3">
    <source>
        <dbReference type="ARBA" id="ARBA00023143"/>
    </source>
</evidence>
<dbReference type="EMBL" id="CABFPH010000001">
    <property type="protein sequence ID" value="VUD69475.1"/>
    <property type="molecule type" value="Genomic_DNA"/>
</dbReference>
<keyword evidence="8" id="KW-0282">Flagellum</keyword>
<dbReference type="InterPro" id="IPR020013">
    <property type="entry name" value="Flagellar_FlgE/F/G"/>
</dbReference>
<dbReference type="GO" id="GO:0030694">
    <property type="term" value="C:bacterial-type flagellum basal body, rod"/>
    <property type="evidence" value="ECO:0007669"/>
    <property type="project" value="UniProtKB-UniRule"/>
</dbReference>
<dbReference type="AlphaFoldDB" id="A0A509E7D0"/>
<evidence type="ECO:0000259" key="6">
    <source>
        <dbReference type="Pfam" id="PF06429"/>
    </source>
</evidence>
<protein>
    <recommendedName>
        <fullName evidence="4">Flagellar basal-body rod protein FlgF</fullName>
    </recommendedName>
</protein>
<evidence type="ECO:0000313" key="8">
    <source>
        <dbReference type="EMBL" id="VUD69475.1"/>
    </source>
</evidence>
<comment type="subcellular location">
    <subcellularLocation>
        <location evidence="1 4">Bacterial flagellum basal body</location>
    </subcellularLocation>
</comment>
<reference evidence="8 9" key="1">
    <citation type="submission" date="2019-06" db="EMBL/GenBank/DDBJ databases">
        <authorList>
            <person name="Rodrigo-Torres L."/>
            <person name="Arahal R. D."/>
            <person name="Lucena T."/>
        </authorList>
    </citation>
    <scope>NUCLEOTIDE SEQUENCE [LARGE SCALE GENOMIC DNA]</scope>
    <source>
        <strain evidence="8 9">SB0023/3</strain>
    </source>
</reference>
<name>A0A509E7D0_9HYPH</name>
<keyword evidence="8" id="KW-0966">Cell projection</keyword>
<dbReference type="PANTHER" id="PTHR30435">
    <property type="entry name" value="FLAGELLAR PROTEIN"/>
    <property type="match status" value="1"/>
</dbReference>
<feature type="domain" description="Flagellar hook protein FlgE/F/G-like D1" evidence="7">
    <location>
        <begin position="88"/>
        <end position="152"/>
    </location>
</feature>
<keyword evidence="8" id="KW-0969">Cilium</keyword>
<dbReference type="InterPro" id="IPR037925">
    <property type="entry name" value="FlgE/F/G-like"/>
</dbReference>